<comment type="cofactor">
    <cofactor evidence="2 17 20">
        <name>Mg(2+)</name>
        <dbReference type="ChEBI" id="CHEBI:18420"/>
    </cofactor>
</comment>
<feature type="domain" description="Phosphotransferase system enzyme I N-terminal" evidence="23">
    <location>
        <begin position="6"/>
        <end position="122"/>
    </location>
</feature>
<dbReference type="RefSeq" id="WP_270109984.1">
    <property type="nucleotide sequence ID" value="NZ_JAPZVP010000007.1"/>
</dbReference>
<dbReference type="EMBL" id="JAPZVP010000007">
    <property type="protein sequence ID" value="MDA1360072.1"/>
    <property type="molecule type" value="Genomic_DNA"/>
</dbReference>
<evidence type="ECO:0000256" key="15">
    <source>
        <dbReference type="ARBA" id="ARBA00022842"/>
    </source>
</evidence>
<dbReference type="InterPro" id="IPR040442">
    <property type="entry name" value="Pyrv_kinase-like_dom_sf"/>
</dbReference>
<dbReference type="PIRSF" id="PIRSF000732">
    <property type="entry name" value="PTS_enzyme_I"/>
    <property type="match status" value="1"/>
</dbReference>
<keyword evidence="10 17" id="KW-0762">Sugar transport</keyword>
<comment type="similarity">
    <text evidence="5 17">Belongs to the PEP-utilizing enzyme family.</text>
</comment>
<evidence type="ECO:0000256" key="8">
    <source>
        <dbReference type="ARBA" id="ARBA00022448"/>
    </source>
</evidence>
<dbReference type="GO" id="GO:0005737">
    <property type="term" value="C:cytoplasm"/>
    <property type="evidence" value="ECO:0007669"/>
    <property type="project" value="UniProtKB-SubCell"/>
</dbReference>
<protein>
    <recommendedName>
        <fullName evidence="7 17">Phosphoenolpyruvate-protein phosphotransferase</fullName>
        <ecNumber evidence="6 17">2.7.3.9</ecNumber>
    </recommendedName>
    <alternativeName>
        <fullName evidence="16 17">Phosphotransferase system, enzyme I</fullName>
    </alternativeName>
</protein>
<feature type="binding site" evidence="19">
    <location>
        <position position="448"/>
    </location>
    <ligand>
        <name>phosphoenolpyruvate</name>
        <dbReference type="ChEBI" id="CHEBI:58702"/>
    </ligand>
</feature>
<evidence type="ECO:0000256" key="4">
    <source>
        <dbReference type="ARBA" id="ARBA00004496"/>
    </source>
</evidence>
<comment type="catalytic activity">
    <reaction evidence="1 17">
        <text>L-histidyl-[protein] + phosphoenolpyruvate = N(pros)-phospho-L-histidyl-[protein] + pyruvate</text>
        <dbReference type="Rhea" id="RHEA:23880"/>
        <dbReference type="Rhea" id="RHEA-COMP:9745"/>
        <dbReference type="Rhea" id="RHEA-COMP:9746"/>
        <dbReference type="ChEBI" id="CHEBI:15361"/>
        <dbReference type="ChEBI" id="CHEBI:29979"/>
        <dbReference type="ChEBI" id="CHEBI:58702"/>
        <dbReference type="ChEBI" id="CHEBI:64837"/>
        <dbReference type="EC" id="2.7.3.9"/>
    </reaction>
</comment>
<evidence type="ECO:0000256" key="6">
    <source>
        <dbReference type="ARBA" id="ARBA00012232"/>
    </source>
</evidence>
<accession>A0A9X3SQ31</accession>
<dbReference type="SUPFAM" id="SSF51621">
    <property type="entry name" value="Phosphoenolpyruvate/pyruvate domain"/>
    <property type="match status" value="1"/>
</dbReference>
<evidence type="ECO:0000256" key="12">
    <source>
        <dbReference type="ARBA" id="ARBA00022683"/>
    </source>
</evidence>
<dbReference type="Gene3D" id="3.20.20.60">
    <property type="entry name" value="Phosphoenolpyruvate-binding domains"/>
    <property type="match status" value="1"/>
</dbReference>
<evidence type="ECO:0000256" key="1">
    <source>
        <dbReference type="ARBA" id="ARBA00000683"/>
    </source>
</evidence>
<dbReference type="Pfam" id="PF05524">
    <property type="entry name" value="PEP-utilisers_N"/>
    <property type="match status" value="1"/>
</dbReference>
<evidence type="ECO:0000313" key="24">
    <source>
        <dbReference type="EMBL" id="MDA1360072.1"/>
    </source>
</evidence>
<dbReference type="Gene3D" id="3.50.30.10">
    <property type="entry name" value="Phosphohistidine domain"/>
    <property type="match status" value="1"/>
</dbReference>
<sequence>MTAEMTGIGVSPGAAYAPVARLAPVPAPPADTGPEPDPAAALARAKTALEAVAADLDDRAEAASGTTADILDAQSMMPRDPALADQIEKALAGGRSTPHAVIEAYGFFRSALEAAGGYLAERAADLDDLRDRTIAVLLGRPMPGLPDPGHPFVLVAKDLAPADTAALDPAKVVAIVTEQGGPTSHTAILAKSMGLPAVVACPAAAALADGTEVLVDGGTGLIVPDPEPGRVRRVLDAEARRNAALEASRGPGRTADGYAVQLLVNLGSQADLAAAAAVDSEGVGLFRTEFLFLDRETAPTVDEQVEAYGQVFAAFSGRKVVVRTLDAGADKPLAFVDHGDEPNPALGVRGIRLARTDAGSSLLDDQLTAIAAAAAKHSAEVWVMAPMVATPGEAAAFADRCRARGLPTAGTMIEVPAAALRASRVLDGCDFASLGTNDLGQYTLAADRMNGALAELLDPWQPALLDLVSLAAEAGREAEKPVGVCGEAASDPLLACVLVGLGVTSLSMAPGAVAAVRAELSTRTLADCAGMAARALHSDDAAEARRAVAAY</sequence>
<proteinExistence type="inferred from homology"/>
<dbReference type="AlphaFoldDB" id="A0A9X3SQ31"/>
<dbReference type="GO" id="GO:0008965">
    <property type="term" value="F:phosphoenolpyruvate-protein phosphotransferase activity"/>
    <property type="evidence" value="ECO:0007669"/>
    <property type="project" value="UniProtKB-EC"/>
</dbReference>
<dbReference type="InterPro" id="IPR006318">
    <property type="entry name" value="PTS_EI-like"/>
</dbReference>
<feature type="binding site" evidence="19">
    <location>
        <begin position="437"/>
        <end position="438"/>
    </location>
    <ligand>
        <name>phosphoenolpyruvate</name>
        <dbReference type="ChEBI" id="CHEBI:58702"/>
    </ligand>
</feature>
<organism evidence="24 25">
    <name type="scientific">Glycomyces luteolus</name>
    <dbReference type="NCBI Taxonomy" id="2670330"/>
    <lineage>
        <taxon>Bacteria</taxon>
        <taxon>Bacillati</taxon>
        <taxon>Actinomycetota</taxon>
        <taxon>Actinomycetes</taxon>
        <taxon>Glycomycetales</taxon>
        <taxon>Glycomycetaceae</taxon>
        <taxon>Glycomyces</taxon>
    </lineage>
</organism>
<evidence type="ECO:0000256" key="7">
    <source>
        <dbReference type="ARBA" id="ARBA00016544"/>
    </source>
</evidence>
<dbReference type="Proteomes" id="UP001146067">
    <property type="component" value="Unassembled WGS sequence"/>
</dbReference>
<dbReference type="SUPFAM" id="SSF47831">
    <property type="entry name" value="Enzyme I of the PEP:sugar phosphotransferase system HPr-binding (sub)domain"/>
    <property type="match status" value="1"/>
</dbReference>
<evidence type="ECO:0000256" key="3">
    <source>
        <dbReference type="ARBA" id="ARBA00002728"/>
    </source>
</evidence>
<dbReference type="GO" id="GO:0046872">
    <property type="term" value="F:metal ion binding"/>
    <property type="evidence" value="ECO:0007669"/>
    <property type="project" value="UniProtKB-KW"/>
</dbReference>
<dbReference type="InterPro" id="IPR036637">
    <property type="entry name" value="Phosphohistidine_dom_sf"/>
</dbReference>
<evidence type="ECO:0000259" key="22">
    <source>
        <dbReference type="Pfam" id="PF02896"/>
    </source>
</evidence>
<evidence type="ECO:0000256" key="20">
    <source>
        <dbReference type="PIRSR" id="PIRSR000732-3"/>
    </source>
</evidence>
<dbReference type="Pfam" id="PF02896">
    <property type="entry name" value="PEP-utilizers_C"/>
    <property type="match status" value="1"/>
</dbReference>
<comment type="function">
    <text evidence="3 17">General (non sugar-specific) component of the phosphoenolpyruvate-dependent sugar phosphotransferase system (sugar PTS). This major carbohydrate active-transport system catalyzes the phosphorylation of incoming sugar substrates concomitantly with their translocation across the cell membrane. Enzyme I transfers the phosphoryl group from phosphoenolpyruvate (PEP) to the phosphoryl carrier protein (HPr).</text>
</comment>
<evidence type="ECO:0000256" key="10">
    <source>
        <dbReference type="ARBA" id="ARBA00022597"/>
    </source>
</evidence>
<dbReference type="SUPFAM" id="SSF52009">
    <property type="entry name" value="Phosphohistidine domain"/>
    <property type="match status" value="1"/>
</dbReference>
<gene>
    <name evidence="24" type="primary">ptsP</name>
    <name evidence="24" type="ORF">O1R50_10575</name>
</gene>
<dbReference type="NCBIfam" id="TIGR01417">
    <property type="entry name" value="PTS_I_fam"/>
    <property type="match status" value="1"/>
</dbReference>
<dbReference type="InterPro" id="IPR024692">
    <property type="entry name" value="PTS_EI"/>
</dbReference>
<evidence type="ECO:0000256" key="16">
    <source>
        <dbReference type="ARBA" id="ARBA00033235"/>
    </source>
</evidence>
<evidence type="ECO:0000256" key="13">
    <source>
        <dbReference type="ARBA" id="ARBA00022723"/>
    </source>
</evidence>
<feature type="domain" description="PEP-utilising enzyme mobile" evidence="21">
    <location>
        <begin position="152"/>
        <end position="220"/>
    </location>
</feature>
<dbReference type="GO" id="GO:0009401">
    <property type="term" value="P:phosphoenolpyruvate-dependent sugar phosphotransferase system"/>
    <property type="evidence" value="ECO:0007669"/>
    <property type="project" value="UniProtKB-KW"/>
</dbReference>
<evidence type="ECO:0000256" key="9">
    <source>
        <dbReference type="ARBA" id="ARBA00022490"/>
    </source>
</evidence>
<dbReference type="PANTHER" id="PTHR46244:SF3">
    <property type="entry name" value="PHOSPHOENOLPYRUVATE-PROTEIN PHOSPHOTRANSFERASE"/>
    <property type="match status" value="1"/>
</dbReference>
<keyword evidence="15 17" id="KW-0460">Magnesium</keyword>
<evidence type="ECO:0000256" key="18">
    <source>
        <dbReference type="PIRSR" id="PIRSR000732-1"/>
    </source>
</evidence>
<dbReference type="EC" id="2.7.3.9" evidence="6 17"/>
<keyword evidence="25" id="KW-1185">Reference proteome</keyword>
<evidence type="ECO:0000313" key="25">
    <source>
        <dbReference type="Proteomes" id="UP001146067"/>
    </source>
</evidence>
<feature type="binding site" evidence="20">
    <location>
        <position position="414"/>
    </location>
    <ligand>
        <name>Mg(2+)</name>
        <dbReference type="ChEBI" id="CHEBI:18420"/>
    </ligand>
</feature>
<name>A0A9X3SQ31_9ACTN</name>
<keyword evidence="9 17" id="KW-0963">Cytoplasm</keyword>
<dbReference type="GO" id="GO:0016301">
    <property type="term" value="F:kinase activity"/>
    <property type="evidence" value="ECO:0007669"/>
    <property type="project" value="UniProtKB-KW"/>
</dbReference>
<evidence type="ECO:0000256" key="14">
    <source>
        <dbReference type="ARBA" id="ARBA00022777"/>
    </source>
</evidence>
<reference evidence="24" key="1">
    <citation type="submission" date="2022-12" db="EMBL/GenBank/DDBJ databases">
        <title>Gycomyces niveus sp.nov.,a novel actinomycete isolated from soil in Shouguan.</title>
        <authorList>
            <person name="Yang X."/>
        </authorList>
    </citation>
    <scope>NUCLEOTIDE SEQUENCE</scope>
    <source>
        <strain evidence="24">NEAU-A15</strain>
    </source>
</reference>
<dbReference type="Gene3D" id="1.10.274.10">
    <property type="entry name" value="PtsI, HPr-binding domain"/>
    <property type="match status" value="1"/>
</dbReference>
<keyword evidence="8 17" id="KW-0813">Transport</keyword>
<evidence type="ECO:0000256" key="11">
    <source>
        <dbReference type="ARBA" id="ARBA00022679"/>
    </source>
</evidence>
<dbReference type="InterPro" id="IPR008731">
    <property type="entry name" value="PTS_EIN"/>
</dbReference>
<dbReference type="PRINTS" id="PR01736">
    <property type="entry name" value="PHPHTRNFRASE"/>
</dbReference>
<evidence type="ECO:0000256" key="5">
    <source>
        <dbReference type="ARBA" id="ARBA00007837"/>
    </source>
</evidence>
<feature type="binding site" evidence="20">
    <location>
        <position position="438"/>
    </location>
    <ligand>
        <name>Mg(2+)</name>
        <dbReference type="ChEBI" id="CHEBI:18420"/>
    </ligand>
</feature>
<feature type="active site" description="Proton donor" evidence="18">
    <location>
        <position position="485"/>
    </location>
</feature>
<keyword evidence="11 17" id="KW-0808">Transferase</keyword>
<comment type="subcellular location">
    <subcellularLocation>
        <location evidence="4 17">Cytoplasm</location>
    </subcellularLocation>
</comment>
<dbReference type="PANTHER" id="PTHR46244">
    <property type="entry name" value="PHOSPHOENOLPYRUVATE-PROTEIN PHOSPHOTRANSFERASE"/>
    <property type="match status" value="1"/>
</dbReference>
<evidence type="ECO:0000256" key="2">
    <source>
        <dbReference type="ARBA" id="ARBA00001946"/>
    </source>
</evidence>
<feature type="binding site" evidence="19">
    <location>
        <position position="323"/>
    </location>
    <ligand>
        <name>phosphoenolpyruvate</name>
        <dbReference type="ChEBI" id="CHEBI:58702"/>
    </ligand>
</feature>
<comment type="caution">
    <text evidence="24">The sequence shown here is derived from an EMBL/GenBank/DDBJ whole genome shotgun (WGS) entry which is preliminary data.</text>
</comment>
<dbReference type="InterPro" id="IPR050499">
    <property type="entry name" value="PEP-utilizing_PTS_enzyme"/>
</dbReference>
<feature type="binding site" evidence="19">
    <location>
        <position position="287"/>
    </location>
    <ligand>
        <name>phosphoenolpyruvate</name>
        <dbReference type="ChEBI" id="CHEBI:58702"/>
    </ligand>
</feature>
<dbReference type="InterPro" id="IPR015813">
    <property type="entry name" value="Pyrv/PenolPyrv_kinase-like_dom"/>
</dbReference>
<dbReference type="InterPro" id="IPR000121">
    <property type="entry name" value="PEP_util_C"/>
</dbReference>
<evidence type="ECO:0000256" key="19">
    <source>
        <dbReference type="PIRSR" id="PIRSR000732-2"/>
    </source>
</evidence>
<keyword evidence="12 17" id="KW-0598">Phosphotransferase system</keyword>
<keyword evidence="14 17" id="KW-0418">Kinase</keyword>
<evidence type="ECO:0000259" key="23">
    <source>
        <dbReference type="Pfam" id="PF05524"/>
    </source>
</evidence>
<dbReference type="InterPro" id="IPR008279">
    <property type="entry name" value="PEP-util_enz_mobile_dom"/>
</dbReference>
<dbReference type="InterPro" id="IPR036618">
    <property type="entry name" value="PtsI_HPr-bd_sf"/>
</dbReference>
<feature type="active site" description="Tele-phosphohistidine intermediate" evidence="18">
    <location>
        <position position="185"/>
    </location>
</feature>
<evidence type="ECO:0000259" key="21">
    <source>
        <dbReference type="Pfam" id="PF00391"/>
    </source>
</evidence>
<feature type="domain" description="PEP-utilising enzyme C-terminal" evidence="22">
    <location>
        <begin position="251"/>
        <end position="522"/>
    </location>
</feature>
<evidence type="ECO:0000256" key="17">
    <source>
        <dbReference type="PIRNR" id="PIRNR000732"/>
    </source>
</evidence>
<keyword evidence="13 17" id="KW-0479">Metal-binding</keyword>
<dbReference type="Pfam" id="PF00391">
    <property type="entry name" value="PEP-utilizers"/>
    <property type="match status" value="1"/>
</dbReference>